<feature type="region of interest" description="Disordered" evidence="1">
    <location>
        <begin position="28"/>
        <end position="48"/>
    </location>
</feature>
<accession>A0A022VZS9</accession>
<dbReference type="HOGENOM" id="CLU_1887240_0_0_1"/>
<reference evidence="2" key="1">
    <citation type="submission" date="2014-02" db="EMBL/GenBank/DDBJ databases">
        <title>The Genome Sequence of Trichophyton rubrum (morphotype fischeri) CBS 288.86.</title>
        <authorList>
            <consortium name="The Broad Institute Genomics Platform"/>
            <person name="Cuomo C.A."/>
            <person name="White T.C."/>
            <person name="Graser Y."/>
            <person name="Martinez-Rossi N."/>
            <person name="Heitman J."/>
            <person name="Young S.K."/>
            <person name="Zeng Q."/>
            <person name="Gargeya S."/>
            <person name="Abouelleil A."/>
            <person name="Alvarado L."/>
            <person name="Chapman S.B."/>
            <person name="Gainer-Dewar J."/>
            <person name="Goldberg J."/>
            <person name="Griggs A."/>
            <person name="Gujja S."/>
            <person name="Hansen M."/>
            <person name="Howarth C."/>
            <person name="Imamovic A."/>
            <person name="Larimer J."/>
            <person name="Martinez D."/>
            <person name="Murphy C."/>
            <person name="Pearson M.D."/>
            <person name="Persinoti G."/>
            <person name="Poon T."/>
            <person name="Priest M."/>
            <person name="Roberts A.D."/>
            <person name="Saif S."/>
            <person name="Shea T.D."/>
            <person name="Sykes S.N."/>
            <person name="Wortman J."/>
            <person name="Nusbaum C."/>
            <person name="Birren B."/>
        </authorList>
    </citation>
    <scope>NUCLEOTIDE SEQUENCE [LARGE SCALE GENOMIC DNA]</scope>
    <source>
        <strain evidence="2">CBS 288.86</strain>
    </source>
</reference>
<evidence type="ECO:0000313" key="2">
    <source>
        <dbReference type="EMBL" id="EZF51288.1"/>
    </source>
</evidence>
<evidence type="ECO:0000256" key="1">
    <source>
        <dbReference type="SAM" id="MobiDB-lite"/>
    </source>
</evidence>
<dbReference type="EMBL" id="KK207871">
    <property type="protein sequence ID" value="EZF51288.1"/>
    <property type="molecule type" value="Genomic_DNA"/>
</dbReference>
<sequence>MDLCKTPMLYPGFASSIFKESRLVPSQSSTAWRPGDGLHREQPPQPMDGHRYGLLSILRRAADGRRASVFTLFSYNLTAYDPDLDMGAGAGTRMQMHATRLLQGCNAATARPRNQGKCRVETFIKQRCCEKGANS</sequence>
<proteinExistence type="predicted"/>
<gene>
    <name evidence="2" type="ORF">H103_05417</name>
</gene>
<protein>
    <submittedName>
        <fullName evidence="2">Uncharacterized protein</fullName>
    </submittedName>
</protein>
<name>A0A022VZS9_TRIRU</name>
<dbReference type="Proteomes" id="UP000023758">
    <property type="component" value="Unassembled WGS sequence"/>
</dbReference>
<dbReference type="AlphaFoldDB" id="A0A022VZS9"/>
<organism evidence="2">
    <name type="scientific">Trichophyton rubrum CBS 288.86</name>
    <dbReference type="NCBI Taxonomy" id="1215330"/>
    <lineage>
        <taxon>Eukaryota</taxon>
        <taxon>Fungi</taxon>
        <taxon>Dikarya</taxon>
        <taxon>Ascomycota</taxon>
        <taxon>Pezizomycotina</taxon>
        <taxon>Eurotiomycetes</taxon>
        <taxon>Eurotiomycetidae</taxon>
        <taxon>Onygenales</taxon>
        <taxon>Arthrodermataceae</taxon>
        <taxon>Trichophyton</taxon>
    </lineage>
</organism>